<evidence type="ECO:0000313" key="2">
    <source>
        <dbReference type="EMBL" id="KPM32059.1"/>
    </source>
</evidence>
<evidence type="ECO:0000259" key="1">
    <source>
        <dbReference type="PROSITE" id="PS51819"/>
    </source>
</evidence>
<accession>A0A0P7AFG8</accession>
<keyword evidence="3" id="KW-1185">Reference proteome</keyword>
<dbReference type="InterPro" id="IPR029068">
    <property type="entry name" value="Glyas_Bleomycin-R_OHBP_Dase"/>
</dbReference>
<dbReference type="InterPro" id="IPR025870">
    <property type="entry name" value="Glyoxalase-like_dom"/>
</dbReference>
<dbReference type="STRING" id="1300341.I595_1708"/>
<dbReference type="EMBL" id="LDJX01000003">
    <property type="protein sequence ID" value="KPM32059.1"/>
    <property type="molecule type" value="Genomic_DNA"/>
</dbReference>
<evidence type="ECO:0000313" key="3">
    <source>
        <dbReference type="Proteomes" id="UP000050280"/>
    </source>
</evidence>
<dbReference type="RefSeq" id="WP_054558868.1">
    <property type="nucleotide sequence ID" value="NZ_LDJX01000003.1"/>
</dbReference>
<dbReference type="AlphaFoldDB" id="A0A0P7AFG8"/>
<dbReference type="Gene3D" id="3.10.180.10">
    <property type="entry name" value="2,3-Dihydroxybiphenyl 1,2-Dioxygenase, domain 1"/>
    <property type="match status" value="1"/>
</dbReference>
<comment type="caution">
    <text evidence="2">The sequence shown here is derived from an EMBL/GenBank/DDBJ whole genome shotgun (WGS) entry which is preliminary data.</text>
</comment>
<dbReference type="InterPro" id="IPR037523">
    <property type="entry name" value="VOC_core"/>
</dbReference>
<dbReference type="GO" id="GO:0051213">
    <property type="term" value="F:dioxygenase activity"/>
    <property type="evidence" value="ECO:0007669"/>
    <property type="project" value="UniProtKB-KW"/>
</dbReference>
<keyword evidence="2" id="KW-0560">Oxidoreductase</keyword>
<feature type="domain" description="VOC" evidence="1">
    <location>
        <begin position="4"/>
        <end position="142"/>
    </location>
</feature>
<dbReference type="Pfam" id="PF13468">
    <property type="entry name" value="Glyoxalase_3"/>
    <property type="match status" value="1"/>
</dbReference>
<sequence length="281" mass="31789">MIKSLDHFVHLVLNLDKAREHYIKLGFNVRPASQHLELGSSNCVIQFPKTYYELVDLSEGEKWLSDPYLNRFKLGEGLAHVSLDSENLVSDRARLIELGYEPEPIVSARRKITMPDGAVDETDSDCFYVWRKDNPYLSLFTSIHNKPETIFIPEFRQHPNKAIALKELVFITTRLEEDIVYFTDQYGKSPDEISNEGFSLVGRRGDVAKVMTPSVFAKEYGDIAHSELGPLSGIPKVVVFKSHDLSKTQQYFENSGIPFKKLASSIAVHEDNGMGAAMIFT</sequence>
<protein>
    <submittedName>
        <fullName evidence="2">Glyoxalase/Bleomycin resistance protein/Dioxygenase superfamily</fullName>
    </submittedName>
</protein>
<proteinExistence type="predicted"/>
<reference evidence="2 3" key="1">
    <citation type="submission" date="2015-09" db="EMBL/GenBank/DDBJ databases">
        <title>Genome sequence of the marine flavobacterium Croceitalea dokdonensis DOKDO 023 that contains proton- and sodium-pumping rhodopsins.</title>
        <authorList>
            <person name="Kwon S.-K."/>
            <person name="Lee H.K."/>
            <person name="Kwak M.-J."/>
            <person name="Kim J.F."/>
        </authorList>
    </citation>
    <scope>NUCLEOTIDE SEQUENCE [LARGE SCALE GENOMIC DNA]</scope>
    <source>
        <strain evidence="2 3">DOKDO 023</strain>
    </source>
</reference>
<dbReference type="PROSITE" id="PS51819">
    <property type="entry name" value="VOC"/>
    <property type="match status" value="1"/>
</dbReference>
<gene>
    <name evidence="2" type="ORF">I595_1708</name>
</gene>
<organism evidence="2 3">
    <name type="scientific">Croceitalea dokdonensis DOKDO 023</name>
    <dbReference type="NCBI Taxonomy" id="1300341"/>
    <lineage>
        <taxon>Bacteria</taxon>
        <taxon>Pseudomonadati</taxon>
        <taxon>Bacteroidota</taxon>
        <taxon>Flavobacteriia</taxon>
        <taxon>Flavobacteriales</taxon>
        <taxon>Flavobacteriaceae</taxon>
        <taxon>Croceitalea</taxon>
    </lineage>
</organism>
<keyword evidence="2" id="KW-0223">Dioxygenase</keyword>
<name>A0A0P7AFG8_9FLAO</name>
<dbReference type="SUPFAM" id="SSF54593">
    <property type="entry name" value="Glyoxalase/Bleomycin resistance protein/Dihydroxybiphenyl dioxygenase"/>
    <property type="match status" value="1"/>
</dbReference>
<dbReference type="OrthoDB" id="9111355at2"/>
<dbReference type="Proteomes" id="UP000050280">
    <property type="component" value="Unassembled WGS sequence"/>
</dbReference>